<evidence type="ECO:0000256" key="2">
    <source>
        <dbReference type="ARBA" id="ARBA00022475"/>
    </source>
</evidence>
<feature type="transmembrane region" description="Helical" evidence="8">
    <location>
        <begin position="138"/>
        <end position="157"/>
    </location>
</feature>
<feature type="domain" description="Glycosyltransferase RgtA/B/C/D-like" evidence="9">
    <location>
        <begin position="95"/>
        <end position="242"/>
    </location>
</feature>
<dbReference type="InterPro" id="IPR050297">
    <property type="entry name" value="LipidA_mod_glycosyltrf_83"/>
</dbReference>
<name>A0A561EYR0_9ACTN</name>
<dbReference type="Pfam" id="PF13231">
    <property type="entry name" value="PMT_2"/>
    <property type="match status" value="1"/>
</dbReference>
<keyword evidence="2" id="KW-1003">Cell membrane</keyword>
<keyword evidence="6 8" id="KW-1133">Transmembrane helix</keyword>
<dbReference type="PANTHER" id="PTHR33908:SF11">
    <property type="entry name" value="MEMBRANE PROTEIN"/>
    <property type="match status" value="1"/>
</dbReference>
<keyword evidence="4 10" id="KW-0808">Transferase</keyword>
<sequence length="536" mass="57583">MNVASTVLDIAKRPPKPAVPRRPGRSPTWLGPVAVLLPTLAVLAVQAVNIGGWPIANDDEGTYLSQAWAVQHGHGLAHYTYWYDHPPLGWLQIAMMSWLPGLFASSAHVLTASLRVVMLPVTAASCLLLYLLARRLGLPRWAGSLAVLLFGLSPLSVSLQREVLLDNFAVLWILAAMVLCASPRRDLWQHTAAGVAAGVAVLSKETIIVLLPALALLLWQRSHPSTRKFSLAGAASGFTLILALYPLYALLKNELLPGHGHVSLWGGLKFQMSRAGGGSLLSPGSANRQMLDSWLYYDKVLLLGGLVAALLLLARRPMRPIALAVALLALTAIRPGYLPSMFVIQALPFLALALAGVAERVVTLVQRAVTPVGRVMPAARQPLRLAAVALVGLLATGLVAPHWYHGDRIAVTAHANDGYDRAAQWLRTHISDPAHAQVAVDDVLWMDLVRDGLRPGIGAIWFYKLDLDPAVAGLLPHGWQDLDYIVSSPTVRQPSNTRLTTVQTALAHSTVVASFGSGTDLIEIRQIVTLPATEGP</sequence>
<evidence type="ECO:0000313" key="11">
    <source>
        <dbReference type="Proteomes" id="UP000318416"/>
    </source>
</evidence>
<keyword evidence="5 8" id="KW-0812">Transmembrane</keyword>
<evidence type="ECO:0000256" key="4">
    <source>
        <dbReference type="ARBA" id="ARBA00022679"/>
    </source>
</evidence>
<dbReference type="OrthoDB" id="3207667at2"/>
<comment type="subcellular location">
    <subcellularLocation>
        <location evidence="1">Cell membrane</location>
        <topology evidence="1">Multi-pass membrane protein</topology>
    </subcellularLocation>
</comment>
<evidence type="ECO:0000313" key="10">
    <source>
        <dbReference type="EMBL" id="TWE20754.1"/>
    </source>
</evidence>
<keyword evidence="7 8" id="KW-0472">Membrane</keyword>
<organism evidence="10 11">
    <name type="scientific">Kitasatospora atroaurantiaca</name>
    <dbReference type="NCBI Taxonomy" id="285545"/>
    <lineage>
        <taxon>Bacteria</taxon>
        <taxon>Bacillati</taxon>
        <taxon>Actinomycetota</taxon>
        <taxon>Actinomycetes</taxon>
        <taxon>Kitasatosporales</taxon>
        <taxon>Streptomycetaceae</taxon>
        <taxon>Kitasatospora</taxon>
    </lineage>
</organism>
<feature type="transmembrane region" description="Helical" evidence="8">
    <location>
        <begin position="343"/>
        <end position="362"/>
    </location>
</feature>
<dbReference type="AlphaFoldDB" id="A0A561EYR0"/>
<proteinExistence type="predicted"/>
<feature type="transmembrane region" description="Helical" evidence="8">
    <location>
        <begin position="231"/>
        <end position="251"/>
    </location>
</feature>
<dbReference type="GO" id="GO:0005886">
    <property type="term" value="C:plasma membrane"/>
    <property type="evidence" value="ECO:0007669"/>
    <property type="project" value="UniProtKB-SubCell"/>
</dbReference>
<evidence type="ECO:0000256" key="8">
    <source>
        <dbReference type="SAM" id="Phobius"/>
    </source>
</evidence>
<protein>
    <submittedName>
        <fullName evidence="10">Dolichyl-phosphate-mannose-protein mannosyltransferase</fullName>
    </submittedName>
</protein>
<keyword evidence="3 10" id="KW-0328">Glycosyltransferase</keyword>
<evidence type="ECO:0000256" key="6">
    <source>
        <dbReference type="ARBA" id="ARBA00022989"/>
    </source>
</evidence>
<evidence type="ECO:0000256" key="1">
    <source>
        <dbReference type="ARBA" id="ARBA00004651"/>
    </source>
</evidence>
<feature type="transmembrane region" description="Helical" evidence="8">
    <location>
        <begin position="29"/>
        <end position="48"/>
    </location>
</feature>
<feature type="transmembrane region" description="Helical" evidence="8">
    <location>
        <begin position="321"/>
        <end position="337"/>
    </location>
</feature>
<feature type="transmembrane region" description="Helical" evidence="8">
    <location>
        <begin position="164"/>
        <end position="184"/>
    </location>
</feature>
<dbReference type="InterPro" id="IPR038731">
    <property type="entry name" value="RgtA/B/C-like"/>
</dbReference>
<dbReference type="GO" id="GO:0016763">
    <property type="term" value="F:pentosyltransferase activity"/>
    <property type="evidence" value="ECO:0007669"/>
    <property type="project" value="TreeGrafter"/>
</dbReference>
<evidence type="ECO:0000256" key="5">
    <source>
        <dbReference type="ARBA" id="ARBA00022692"/>
    </source>
</evidence>
<feature type="transmembrane region" description="Helical" evidence="8">
    <location>
        <begin position="196"/>
        <end position="219"/>
    </location>
</feature>
<dbReference type="PANTHER" id="PTHR33908">
    <property type="entry name" value="MANNOSYLTRANSFERASE YKCB-RELATED"/>
    <property type="match status" value="1"/>
</dbReference>
<feature type="transmembrane region" description="Helical" evidence="8">
    <location>
        <begin position="383"/>
        <end position="404"/>
    </location>
</feature>
<comment type="caution">
    <text evidence="10">The sequence shown here is derived from an EMBL/GenBank/DDBJ whole genome shotgun (WGS) entry which is preliminary data.</text>
</comment>
<evidence type="ECO:0000259" key="9">
    <source>
        <dbReference type="Pfam" id="PF13231"/>
    </source>
</evidence>
<keyword evidence="11" id="KW-1185">Reference proteome</keyword>
<feature type="transmembrane region" description="Helical" evidence="8">
    <location>
        <begin position="294"/>
        <end position="314"/>
    </location>
</feature>
<dbReference type="GO" id="GO:0009103">
    <property type="term" value="P:lipopolysaccharide biosynthetic process"/>
    <property type="evidence" value="ECO:0007669"/>
    <property type="project" value="UniProtKB-ARBA"/>
</dbReference>
<dbReference type="Proteomes" id="UP000318416">
    <property type="component" value="Unassembled WGS sequence"/>
</dbReference>
<feature type="transmembrane region" description="Helical" evidence="8">
    <location>
        <begin position="112"/>
        <end position="132"/>
    </location>
</feature>
<dbReference type="EMBL" id="VIVR01000001">
    <property type="protein sequence ID" value="TWE20754.1"/>
    <property type="molecule type" value="Genomic_DNA"/>
</dbReference>
<feature type="transmembrane region" description="Helical" evidence="8">
    <location>
        <begin position="88"/>
        <end position="105"/>
    </location>
</feature>
<gene>
    <name evidence="10" type="ORF">FB465_5912</name>
</gene>
<reference evidence="10 11" key="1">
    <citation type="submission" date="2019-06" db="EMBL/GenBank/DDBJ databases">
        <title>Sequencing the genomes of 1000 actinobacteria strains.</title>
        <authorList>
            <person name="Klenk H.-P."/>
        </authorList>
    </citation>
    <scope>NUCLEOTIDE SEQUENCE [LARGE SCALE GENOMIC DNA]</scope>
    <source>
        <strain evidence="10 11">DSM 41649</strain>
    </source>
</reference>
<dbReference type="RefSeq" id="WP_145795293.1">
    <property type="nucleotide sequence ID" value="NZ_BAAABR010000047.1"/>
</dbReference>
<evidence type="ECO:0000256" key="3">
    <source>
        <dbReference type="ARBA" id="ARBA00022676"/>
    </source>
</evidence>
<evidence type="ECO:0000256" key="7">
    <source>
        <dbReference type="ARBA" id="ARBA00023136"/>
    </source>
</evidence>
<accession>A0A561EYR0</accession>